<dbReference type="STRING" id="1387277.SAMN06295998_10480"/>
<evidence type="ECO:0000313" key="3">
    <source>
        <dbReference type="Proteomes" id="UP000192330"/>
    </source>
</evidence>
<dbReference type="PANTHER" id="PTHR34818:SF1">
    <property type="entry name" value="PROTEIN BLI-3"/>
    <property type="match status" value="1"/>
</dbReference>
<dbReference type="RefSeq" id="WP_235866584.1">
    <property type="nucleotide sequence ID" value="NZ_FWYD01000004.1"/>
</dbReference>
<dbReference type="InterPro" id="IPR038725">
    <property type="entry name" value="YdaG_split_barrel_FMN-bd"/>
</dbReference>
<dbReference type="PANTHER" id="PTHR34818">
    <property type="entry name" value="PROTEIN BLI-3"/>
    <property type="match status" value="1"/>
</dbReference>
<sequence length="159" mass="17336">MAQMEKNLKNDFWTRIENVQAGMMTAEGGRAVPMSPMADSDNNAVWFITAHGTDVADAAVRGSSATFLVADPKANIYASVIGHLEIVDDAQKLDELWNAVVAAWFEEGRDDDKVRLVKMTPTTAEIWATDGAAGFLYEIAKAHMSDEKPDMGDHGTVTF</sequence>
<keyword evidence="3" id="KW-1185">Reference proteome</keyword>
<dbReference type="Pfam" id="PF16242">
    <property type="entry name" value="Pyrid_ox_like"/>
    <property type="match status" value="1"/>
</dbReference>
<proteinExistence type="predicted"/>
<organism evidence="2 3">
    <name type="scientific">Primorskyibacter flagellatus</name>
    <dbReference type="NCBI Taxonomy" id="1387277"/>
    <lineage>
        <taxon>Bacteria</taxon>
        <taxon>Pseudomonadati</taxon>
        <taxon>Pseudomonadota</taxon>
        <taxon>Alphaproteobacteria</taxon>
        <taxon>Rhodobacterales</taxon>
        <taxon>Roseobacteraceae</taxon>
        <taxon>Primorskyibacter</taxon>
    </lineage>
</organism>
<accession>A0A1W2BJ42</accession>
<dbReference type="EMBL" id="FWYD01000004">
    <property type="protein sequence ID" value="SMC72896.1"/>
    <property type="molecule type" value="Genomic_DNA"/>
</dbReference>
<reference evidence="2 3" key="1">
    <citation type="submission" date="2017-04" db="EMBL/GenBank/DDBJ databases">
        <authorList>
            <person name="Afonso C.L."/>
            <person name="Miller P.J."/>
            <person name="Scott M.A."/>
            <person name="Spackman E."/>
            <person name="Goraichik I."/>
            <person name="Dimitrov K.M."/>
            <person name="Suarez D.L."/>
            <person name="Swayne D.E."/>
        </authorList>
    </citation>
    <scope>NUCLEOTIDE SEQUENCE [LARGE SCALE GENOMIC DNA]</scope>
    <source>
        <strain evidence="2 3">CGMCC 1.12644</strain>
    </source>
</reference>
<evidence type="ECO:0000259" key="1">
    <source>
        <dbReference type="Pfam" id="PF16242"/>
    </source>
</evidence>
<feature type="domain" description="General stress protein FMN-binding split barrel" evidence="1">
    <location>
        <begin position="10"/>
        <end position="150"/>
    </location>
</feature>
<dbReference type="SUPFAM" id="SSF50475">
    <property type="entry name" value="FMN-binding split barrel"/>
    <property type="match status" value="1"/>
</dbReference>
<evidence type="ECO:0000313" key="2">
    <source>
        <dbReference type="EMBL" id="SMC72896.1"/>
    </source>
</evidence>
<gene>
    <name evidence="2" type="ORF">SAMN06295998_10480</name>
</gene>
<protein>
    <submittedName>
        <fullName evidence="2">General stress protein 26</fullName>
    </submittedName>
</protein>
<name>A0A1W2BJ42_9RHOB</name>
<dbReference type="InterPro" id="IPR012349">
    <property type="entry name" value="Split_barrel_FMN-bd"/>
</dbReference>
<dbReference type="AlphaFoldDB" id="A0A1W2BJ42"/>
<dbReference type="Gene3D" id="2.30.110.10">
    <property type="entry name" value="Electron Transport, Fmn-binding Protein, Chain A"/>
    <property type="match status" value="1"/>
</dbReference>
<dbReference type="InterPro" id="IPR052917">
    <property type="entry name" value="Stress-Dev_Protein"/>
</dbReference>
<dbReference type="Proteomes" id="UP000192330">
    <property type="component" value="Unassembled WGS sequence"/>
</dbReference>